<dbReference type="EMBL" id="KE525315">
    <property type="protein sequence ID" value="KFB46247.1"/>
    <property type="molecule type" value="Genomic_DNA"/>
</dbReference>
<evidence type="ECO:0000256" key="1">
    <source>
        <dbReference type="SAM" id="MobiDB-lite"/>
    </source>
</evidence>
<protein>
    <submittedName>
        <fullName evidence="2 3">Uncharacterized protein</fullName>
    </submittedName>
</protein>
<dbReference type="EMBL" id="ATLV01021272">
    <property type="status" value="NOT_ANNOTATED_CDS"/>
    <property type="molecule type" value="Genomic_DNA"/>
</dbReference>
<feature type="region of interest" description="Disordered" evidence="1">
    <location>
        <begin position="46"/>
        <end position="73"/>
    </location>
</feature>
<organism evidence="2">
    <name type="scientific">Anopheles sinensis</name>
    <name type="common">Mosquito</name>
    <dbReference type="NCBI Taxonomy" id="74873"/>
    <lineage>
        <taxon>Eukaryota</taxon>
        <taxon>Metazoa</taxon>
        <taxon>Ecdysozoa</taxon>
        <taxon>Arthropoda</taxon>
        <taxon>Hexapoda</taxon>
        <taxon>Insecta</taxon>
        <taxon>Pterygota</taxon>
        <taxon>Neoptera</taxon>
        <taxon>Endopterygota</taxon>
        <taxon>Diptera</taxon>
        <taxon>Nematocera</taxon>
        <taxon>Culicoidea</taxon>
        <taxon>Culicidae</taxon>
        <taxon>Anophelinae</taxon>
        <taxon>Anopheles</taxon>
    </lineage>
</organism>
<dbReference type="EnsemblMetazoa" id="ASIC014136-RA">
    <property type="protein sequence ID" value="ASIC014136-PA"/>
    <property type="gene ID" value="ASIC014136"/>
</dbReference>
<sequence>MRVHVKIVRGTGTVAVCVPCAQPCAARTCRRPRRRQLRTTGWEEDLYHNGAGTNADRIGSAFPTPGTTNTRLNSVRSDVVDPSVRSKDPYRLLCCPVSGRSGTGAAHQA</sequence>
<keyword evidence="4" id="KW-1185">Reference proteome</keyword>
<evidence type="ECO:0000313" key="4">
    <source>
        <dbReference type="Proteomes" id="UP000030765"/>
    </source>
</evidence>
<proteinExistence type="predicted"/>
<dbReference type="AlphaFoldDB" id="A0A084W7Q3"/>
<evidence type="ECO:0000313" key="2">
    <source>
        <dbReference type="EMBL" id="KFB46247.1"/>
    </source>
</evidence>
<name>A0A084W7Q3_ANOSI</name>
<dbReference type="VEuPathDB" id="VectorBase:ASIC014136"/>
<evidence type="ECO:0000313" key="3">
    <source>
        <dbReference type="EnsemblMetazoa" id="ASIC014136-PA"/>
    </source>
</evidence>
<gene>
    <name evidence="2" type="ORF">ZHAS_00014136</name>
</gene>
<reference evidence="2 4" key="1">
    <citation type="journal article" date="2014" name="BMC Genomics">
        <title>Genome sequence of Anopheles sinensis provides insight into genetics basis of mosquito competence for malaria parasites.</title>
        <authorList>
            <person name="Zhou D."/>
            <person name="Zhang D."/>
            <person name="Ding G."/>
            <person name="Shi L."/>
            <person name="Hou Q."/>
            <person name="Ye Y."/>
            <person name="Xu Y."/>
            <person name="Zhou H."/>
            <person name="Xiong C."/>
            <person name="Li S."/>
            <person name="Yu J."/>
            <person name="Hong S."/>
            <person name="Yu X."/>
            <person name="Zou P."/>
            <person name="Chen C."/>
            <person name="Chang X."/>
            <person name="Wang W."/>
            <person name="Lv Y."/>
            <person name="Sun Y."/>
            <person name="Ma L."/>
            <person name="Shen B."/>
            <person name="Zhu C."/>
        </authorList>
    </citation>
    <scope>NUCLEOTIDE SEQUENCE [LARGE SCALE GENOMIC DNA]</scope>
</reference>
<reference evidence="3" key="2">
    <citation type="submission" date="2020-05" db="UniProtKB">
        <authorList>
            <consortium name="EnsemblMetazoa"/>
        </authorList>
    </citation>
    <scope>IDENTIFICATION</scope>
</reference>
<accession>A0A084W7Q3</accession>
<dbReference type="Proteomes" id="UP000030765">
    <property type="component" value="Unassembled WGS sequence"/>
</dbReference>